<evidence type="ECO:0000256" key="3">
    <source>
        <dbReference type="ARBA" id="ARBA00022679"/>
    </source>
</evidence>
<dbReference type="RefSeq" id="WP_203678529.1">
    <property type="nucleotide sequence ID" value="NZ_BOMW01000020.1"/>
</dbReference>
<dbReference type="Gene3D" id="3.90.220.20">
    <property type="entry name" value="DNA methylase specificity domains"/>
    <property type="match status" value="1"/>
</dbReference>
<dbReference type="GO" id="GO:0009007">
    <property type="term" value="F:site-specific DNA-methyltransferase (adenine-specific) activity"/>
    <property type="evidence" value="ECO:0007669"/>
    <property type="project" value="UniProtKB-EC"/>
</dbReference>
<dbReference type="Gene3D" id="3.40.50.150">
    <property type="entry name" value="Vaccinia Virus protein VP39"/>
    <property type="match status" value="1"/>
</dbReference>
<dbReference type="GO" id="GO:0003677">
    <property type="term" value="F:DNA binding"/>
    <property type="evidence" value="ECO:0007669"/>
    <property type="project" value="UniProtKB-KW"/>
</dbReference>
<evidence type="ECO:0000313" key="10">
    <source>
        <dbReference type="Proteomes" id="UP000629619"/>
    </source>
</evidence>
<evidence type="ECO:0000256" key="2">
    <source>
        <dbReference type="ARBA" id="ARBA00022603"/>
    </source>
</evidence>
<evidence type="ECO:0000256" key="5">
    <source>
        <dbReference type="ARBA" id="ARBA00022747"/>
    </source>
</evidence>
<keyword evidence="3" id="KW-0808">Transferase</keyword>
<dbReference type="InterPro" id="IPR003356">
    <property type="entry name" value="DNA_methylase_A-5"/>
</dbReference>
<dbReference type="Proteomes" id="UP000629619">
    <property type="component" value="Unassembled WGS sequence"/>
</dbReference>
<evidence type="ECO:0000313" key="9">
    <source>
        <dbReference type="EMBL" id="GIF04627.1"/>
    </source>
</evidence>
<accession>A0A919TJA6</accession>
<comment type="caution">
    <text evidence="9">The sequence shown here is derived from an EMBL/GenBank/DDBJ whole genome shotgun (WGS) entry which is preliminary data.</text>
</comment>
<dbReference type="PANTHER" id="PTHR42933:SF3">
    <property type="entry name" value="TYPE I RESTRICTION ENZYME MJAVIII METHYLASE SUBUNIT"/>
    <property type="match status" value="1"/>
</dbReference>
<name>A0A919TJA6_9ACTN</name>
<evidence type="ECO:0000259" key="8">
    <source>
        <dbReference type="Pfam" id="PF02384"/>
    </source>
</evidence>
<gene>
    <name evidence="9" type="ORF">Asi03nite_21650</name>
</gene>
<dbReference type="GO" id="GO:0009307">
    <property type="term" value="P:DNA restriction-modification system"/>
    <property type="evidence" value="ECO:0007669"/>
    <property type="project" value="UniProtKB-KW"/>
</dbReference>
<comment type="catalytic activity">
    <reaction evidence="7">
        <text>a 2'-deoxyadenosine in DNA + S-adenosyl-L-methionine = an N(6)-methyl-2'-deoxyadenosine in DNA + S-adenosyl-L-homocysteine + H(+)</text>
        <dbReference type="Rhea" id="RHEA:15197"/>
        <dbReference type="Rhea" id="RHEA-COMP:12418"/>
        <dbReference type="Rhea" id="RHEA-COMP:12419"/>
        <dbReference type="ChEBI" id="CHEBI:15378"/>
        <dbReference type="ChEBI" id="CHEBI:57856"/>
        <dbReference type="ChEBI" id="CHEBI:59789"/>
        <dbReference type="ChEBI" id="CHEBI:90615"/>
        <dbReference type="ChEBI" id="CHEBI:90616"/>
        <dbReference type="EC" id="2.1.1.72"/>
    </reaction>
</comment>
<dbReference type="InterPro" id="IPR029063">
    <property type="entry name" value="SAM-dependent_MTases_sf"/>
</dbReference>
<reference evidence="9" key="1">
    <citation type="submission" date="2021-01" db="EMBL/GenBank/DDBJ databases">
        <title>Whole genome shotgun sequence of Actinoplanes siamensis NBRC 109076.</title>
        <authorList>
            <person name="Komaki H."/>
            <person name="Tamura T."/>
        </authorList>
    </citation>
    <scope>NUCLEOTIDE SEQUENCE</scope>
    <source>
        <strain evidence="9">NBRC 109076</strain>
    </source>
</reference>
<dbReference type="EC" id="2.1.1.72" evidence="1"/>
<dbReference type="SUPFAM" id="SSF53335">
    <property type="entry name" value="S-adenosyl-L-methionine-dependent methyltransferases"/>
    <property type="match status" value="1"/>
</dbReference>
<evidence type="ECO:0000256" key="4">
    <source>
        <dbReference type="ARBA" id="ARBA00022691"/>
    </source>
</evidence>
<keyword evidence="5" id="KW-0680">Restriction system</keyword>
<feature type="domain" description="DNA methylase adenine-specific" evidence="8">
    <location>
        <begin position="120"/>
        <end position="324"/>
    </location>
</feature>
<keyword evidence="6" id="KW-0238">DNA-binding</keyword>
<evidence type="ECO:0000256" key="7">
    <source>
        <dbReference type="ARBA" id="ARBA00047942"/>
    </source>
</evidence>
<keyword evidence="10" id="KW-1185">Reference proteome</keyword>
<dbReference type="GO" id="GO:0032259">
    <property type="term" value="P:methylation"/>
    <property type="evidence" value="ECO:0007669"/>
    <property type="project" value="UniProtKB-KW"/>
</dbReference>
<dbReference type="InterPro" id="IPR044946">
    <property type="entry name" value="Restrct_endonuc_typeI_TRD_sf"/>
</dbReference>
<dbReference type="GO" id="GO:0008170">
    <property type="term" value="F:N-methyltransferase activity"/>
    <property type="evidence" value="ECO:0007669"/>
    <property type="project" value="InterPro"/>
</dbReference>
<proteinExistence type="predicted"/>
<organism evidence="9 10">
    <name type="scientific">Actinoplanes siamensis</name>
    <dbReference type="NCBI Taxonomy" id="1223317"/>
    <lineage>
        <taxon>Bacteria</taxon>
        <taxon>Bacillati</taxon>
        <taxon>Actinomycetota</taxon>
        <taxon>Actinomycetes</taxon>
        <taxon>Micromonosporales</taxon>
        <taxon>Micromonosporaceae</taxon>
        <taxon>Actinoplanes</taxon>
    </lineage>
</organism>
<protein>
    <recommendedName>
        <fullName evidence="1">site-specific DNA-methyltransferase (adenine-specific)</fullName>
        <ecNumber evidence="1">2.1.1.72</ecNumber>
    </recommendedName>
</protein>
<evidence type="ECO:0000256" key="6">
    <source>
        <dbReference type="ARBA" id="ARBA00023125"/>
    </source>
</evidence>
<dbReference type="EMBL" id="BOMW01000020">
    <property type="protein sequence ID" value="GIF04627.1"/>
    <property type="molecule type" value="Genomic_DNA"/>
</dbReference>
<dbReference type="PRINTS" id="PR00507">
    <property type="entry name" value="N12N6MTFRASE"/>
</dbReference>
<dbReference type="InterPro" id="IPR051537">
    <property type="entry name" value="DNA_Adenine_Mtase"/>
</dbReference>
<dbReference type="PANTHER" id="PTHR42933">
    <property type="entry name" value="SLR6095 PROTEIN"/>
    <property type="match status" value="1"/>
</dbReference>
<dbReference type="AlphaFoldDB" id="A0A919TJA6"/>
<keyword evidence="4" id="KW-0949">S-adenosyl-L-methionine</keyword>
<evidence type="ECO:0000256" key="1">
    <source>
        <dbReference type="ARBA" id="ARBA00011900"/>
    </source>
</evidence>
<sequence>MGSSNVVQAILSLLDRLKATGRNPLGAIGHMASNMASWAAERDQRPLPALLHESIKNSDSQPPDWFTQLNDGEKADALLNTFRLLTLARSGQNYSSFLSDNSIRQVMHTAAFARLKPGSGDLTILDPAAGSGALLLDAAREAAKLGYRPVLRGVEISRDAAVLATAVLFIAGFDADIHVANTLTHDPFPSLAVDLTLSHPPFGQHWGKEATAVRDAHKAGRFAVGLPGTSDTSWLFAGHQVEKLADGGRAVILLTRQALTSGDSDAVRQQVLTSDLLESVIALPSRISPDTNTPLAALVLASAKVPALRSKVQIIDVRTASRQAEPDSGESPRGIRAQSLAALRDALQGARNGPMSRVVPTEFFIQEHRTISTGPHLSWTMDVGRHSAEKEVRKRYGPLPINVGEPKRISCRIEFDRLFDPAASATTDWFDRTKWPATRLSALLLNAPTTVSSADPVGEPADVVSLAVTPLPDAVAGVITAEAAGKTRYLRIEVDTSYILPDYLVSWLNSPHGRDARVRANAAASSGAVINAIRSQPRALLRFCDELVVPLPPLPVQRALATAEARLSAVSELVDAVRRDVWDNPTRIGEVKQRFDPLFDRSLAGWAADLPYPVASALWTFETQRLNRHAAHEQLMLVWEAYAAFFATVLLSALAQDPHLLSEELPALRESLSRGRLSFELSTLGTWSHVVQRLSSQFRKRLRSADSAERQGAVDLFGGASAAALEQLLSAEVVKLVADANSKRNMWKGHPGTINEAELNEHIDYLTQKLKALREITGSAWAELLFVRAAGAYRKKGVVKQHAELVTGVSVPFRPIELTVGEMMEQDALYLCVDNTARPLPLLPLVQVRRQSGSAQDTCFFYSKQESGKTRMISYHLGAASEMAEKLPEVDEVIRMLAGIEGE</sequence>
<keyword evidence="2" id="KW-0489">Methyltransferase</keyword>
<dbReference type="Pfam" id="PF02384">
    <property type="entry name" value="N6_Mtase"/>
    <property type="match status" value="1"/>
</dbReference>